<keyword evidence="2" id="KW-1185">Reference proteome</keyword>
<evidence type="ECO:0000313" key="2">
    <source>
        <dbReference type="Proteomes" id="UP000290809"/>
    </source>
</evidence>
<evidence type="ECO:0000313" key="1">
    <source>
        <dbReference type="EMBL" id="RTG90827.1"/>
    </source>
</evidence>
<proteinExistence type="predicted"/>
<organism evidence="1 2">
    <name type="scientific">Schistosoma bovis</name>
    <name type="common">Blood fluke</name>
    <dbReference type="NCBI Taxonomy" id="6184"/>
    <lineage>
        <taxon>Eukaryota</taxon>
        <taxon>Metazoa</taxon>
        <taxon>Spiralia</taxon>
        <taxon>Lophotrochozoa</taxon>
        <taxon>Platyhelminthes</taxon>
        <taxon>Trematoda</taxon>
        <taxon>Digenea</taxon>
        <taxon>Strigeidida</taxon>
        <taxon>Schistosomatoidea</taxon>
        <taxon>Schistosomatidae</taxon>
        <taxon>Schistosoma</taxon>
    </lineage>
</organism>
<protein>
    <submittedName>
        <fullName evidence="1">Uncharacterized protein</fullName>
    </submittedName>
</protein>
<comment type="caution">
    <text evidence="1">The sequence shown here is derived from an EMBL/GenBank/DDBJ whole genome shotgun (WGS) entry which is preliminary data.</text>
</comment>
<reference evidence="1 2" key="1">
    <citation type="journal article" date="2019" name="PLoS Pathog.">
        <title>Genome sequence of the bovine parasite Schistosoma bovis Tanzania.</title>
        <authorList>
            <person name="Oey H."/>
            <person name="Zakrzewski M."/>
            <person name="Gobert G."/>
            <person name="Gravermann K."/>
            <person name="Stoye J."/>
            <person name="Jones M."/>
            <person name="Mcmanus D."/>
            <person name="Krause L."/>
        </authorList>
    </citation>
    <scope>NUCLEOTIDE SEQUENCE [LARGE SCALE GENOMIC DNA]</scope>
    <source>
        <strain evidence="1 2">TAN1997</strain>
    </source>
</reference>
<dbReference type="STRING" id="6184.A0A430QT54"/>
<sequence length="72" mass="8451">MDDTHVSTSDDSVITLDNSKQSNWFICKEDKTDENITTYEKQNHIRQRLSGENYSNTQPNVPIIVQWTIFLF</sequence>
<gene>
    <name evidence="1" type="ORF">DC041_0003192</name>
</gene>
<dbReference type="EMBL" id="QMKO01001181">
    <property type="protein sequence ID" value="RTG90827.1"/>
    <property type="molecule type" value="Genomic_DNA"/>
</dbReference>
<dbReference type="Proteomes" id="UP000290809">
    <property type="component" value="Unassembled WGS sequence"/>
</dbReference>
<name>A0A430QT54_SCHBO</name>
<accession>A0A430QT54</accession>
<dbReference type="AlphaFoldDB" id="A0A430QT54"/>